<keyword evidence="5" id="KW-0460">Magnesium</keyword>
<comment type="cofactor">
    <cofactor evidence="1">
        <name>Mg(2+)</name>
        <dbReference type="ChEBI" id="CHEBI:18420"/>
    </cofactor>
</comment>
<dbReference type="AlphaFoldDB" id="A0A098S0H7"/>
<evidence type="ECO:0000313" key="7">
    <source>
        <dbReference type="Proteomes" id="UP000029736"/>
    </source>
</evidence>
<dbReference type="Pfam" id="PF00719">
    <property type="entry name" value="Pyrophosphatase"/>
    <property type="match status" value="1"/>
</dbReference>
<dbReference type="RefSeq" id="WP_044227678.1">
    <property type="nucleotide sequence ID" value="NZ_JBKAGJ010000003.1"/>
</dbReference>
<dbReference type="OrthoDB" id="5187599at2"/>
<evidence type="ECO:0000256" key="2">
    <source>
        <dbReference type="ARBA" id="ARBA00012146"/>
    </source>
</evidence>
<accession>A0A098S0H7</accession>
<dbReference type="GO" id="GO:0000287">
    <property type="term" value="F:magnesium ion binding"/>
    <property type="evidence" value="ECO:0007669"/>
    <property type="project" value="InterPro"/>
</dbReference>
<keyword evidence="4 6" id="KW-0378">Hydrolase</keyword>
<protein>
    <recommendedName>
        <fullName evidence="2">inorganic diphosphatase</fullName>
        <ecNumber evidence="2">3.6.1.1</ecNumber>
    </recommendedName>
</protein>
<evidence type="ECO:0000256" key="1">
    <source>
        <dbReference type="ARBA" id="ARBA00001946"/>
    </source>
</evidence>
<evidence type="ECO:0000256" key="3">
    <source>
        <dbReference type="ARBA" id="ARBA00022723"/>
    </source>
</evidence>
<dbReference type="GO" id="GO:0004427">
    <property type="term" value="F:inorganic diphosphate phosphatase activity"/>
    <property type="evidence" value="ECO:0007669"/>
    <property type="project" value="UniProtKB-EC"/>
</dbReference>
<dbReference type="Gene3D" id="3.90.80.10">
    <property type="entry name" value="Inorganic pyrophosphatase"/>
    <property type="match status" value="1"/>
</dbReference>
<dbReference type="PANTHER" id="PTHR10286">
    <property type="entry name" value="INORGANIC PYROPHOSPHATASE"/>
    <property type="match status" value="1"/>
</dbReference>
<evidence type="ECO:0000313" key="6">
    <source>
        <dbReference type="EMBL" id="KGE85655.1"/>
    </source>
</evidence>
<proteinExistence type="predicted"/>
<comment type="caution">
    <text evidence="6">The sequence shown here is derived from an EMBL/GenBank/DDBJ whole genome shotgun (WGS) entry which is preliminary data.</text>
</comment>
<gene>
    <name evidence="6" type="ORF">IX84_26595</name>
</gene>
<dbReference type="STRING" id="1524460.IX84_26595"/>
<reference evidence="6 7" key="1">
    <citation type="journal article" date="2014" name="Int. J. Syst. Evol. Microbiol.">
        <title>Phaeodactylibacter xiamenensis gen. nov., sp. nov., a member of the family Saprospiraceae isolated from the marine alga Phaeodactylum tricornutum.</title>
        <authorList>
            <person name="Chen Z.Jr."/>
            <person name="Lei X."/>
            <person name="Lai Q."/>
            <person name="Li Y."/>
            <person name="Zhang B."/>
            <person name="Zhang J."/>
            <person name="Zhang H."/>
            <person name="Yang L."/>
            <person name="Zheng W."/>
            <person name="Tian Y."/>
            <person name="Yu Z."/>
            <person name="Xu H.Jr."/>
            <person name="Zheng T."/>
        </authorList>
    </citation>
    <scope>NUCLEOTIDE SEQUENCE [LARGE SCALE GENOMIC DNA]</scope>
    <source>
        <strain evidence="6 7">KD52</strain>
    </source>
</reference>
<keyword evidence="3" id="KW-0479">Metal-binding</keyword>
<dbReference type="NCBIfam" id="NF001886">
    <property type="entry name" value="PRK00642.1"/>
    <property type="match status" value="1"/>
</dbReference>
<evidence type="ECO:0000256" key="4">
    <source>
        <dbReference type="ARBA" id="ARBA00022801"/>
    </source>
</evidence>
<dbReference type="Proteomes" id="UP000029736">
    <property type="component" value="Unassembled WGS sequence"/>
</dbReference>
<dbReference type="PROSITE" id="PS00387">
    <property type="entry name" value="PPASE"/>
    <property type="match status" value="1"/>
</dbReference>
<evidence type="ECO:0000256" key="5">
    <source>
        <dbReference type="ARBA" id="ARBA00022842"/>
    </source>
</evidence>
<dbReference type="SUPFAM" id="SSF50324">
    <property type="entry name" value="Inorganic pyrophosphatase"/>
    <property type="match status" value="1"/>
</dbReference>
<dbReference type="EC" id="3.6.1.1" evidence="2"/>
<sequence length="242" mass="27723">MSQQAFDKLWKMIGLRYTSHPWHGISIGEDAPEVVTSFIEVIPSDTVKYEIDKKTGYLKIDRPQKFSNIVPALYGFIPQTYCKDEVAEYCQEKTGRKNIVGDDDPLDICVLTEREITHGNVIVRAIPIGGFRMIDGGEADDKIIAVLREDEVYGAWRDITDIPETVVNRLKHYFLTYKQLPGEEPKCEITHTYGRSEAIEVIEASMRDYNKVYGNLEEALSLTLFEAFNFSNRQQNMLNDLD</sequence>
<name>A0A098S0H7_9BACT</name>
<organism evidence="6 7">
    <name type="scientific">Phaeodactylibacter xiamenensis</name>
    <dbReference type="NCBI Taxonomy" id="1524460"/>
    <lineage>
        <taxon>Bacteria</taxon>
        <taxon>Pseudomonadati</taxon>
        <taxon>Bacteroidota</taxon>
        <taxon>Saprospiria</taxon>
        <taxon>Saprospirales</taxon>
        <taxon>Haliscomenobacteraceae</taxon>
        <taxon>Phaeodactylibacter</taxon>
    </lineage>
</organism>
<dbReference type="EMBL" id="JPOS01000084">
    <property type="protein sequence ID" value="KGE85655.1"/>
    <property type="molecule type" value="Genomic_DNA"/>
</dbReference>
<keyword evidence="7" id="KW-1185">Reference proteome</keyword>
<dbReference type="GO" id="GO:0006796">
    <property type="term" value="P:phosphate-containing compound metabolic process"/>
    <property type="evidence" value="ECO:0007669"/>
    <property type="project" value="InterPro"/>
</dbReference>
<dbReference type="GO" id="GO:0005737">
    <property type="term" value="C:cytoplasm"/>
    <property type="evidence" value="ECO:0007669"/>
    <property type="project" value="InterPro"/>
</dbReference>
<dbReference type="InterPro" id="IPR008162">
    <property type="entry name" value="Pyrophosphatase"/>
</dbReference>
<dbReference type="InterPro" id="IPR036649">
    <property type="entry name" value="Pyrophosphatase_sf"/>
</dbReference>